<name>A0A5N6GYD9_ASPFL</name>
<dbReference type="Proteomes" id="UP000325434">
    <property type="component" value="Unassembled WGS sequence"/>
</dbReference>
<evidence type="ECO:0000313" key="1">
    <source>
        <dbReference type="EMBL" id="KAB8247321.1"/>
    </source>
</evidence>
<dbReference type="EMBL" id="ML734590">
    <property type="protein sequence ID" value="KAB8247321.1"/>
    <property type="molecule type" value="Genomic_DNA"/>
</dbReference>
<protein>
    <submittedName>
        <fullName evidence="1">Uncharacterized protein</fullName>
    </submittedName>
</protein>
<organism evidence="1">
    <name type="scientific">Aspergillus flavus</name>
    <dbReference type="NCBI Taxonomy" id="5059"/>
    <lineage>
        <taxon>Eukaryota</taxon>
        <taxon>Fungi</taxon>
        <taxon>Dikarya</taxon>
        <taxon>Ascomycota</taxon>
        <taxon>Pezizomycotina</taxon>
        <taxon>Eurotiomycetes</taxon>
        <taxon>Eurotiomycetidae</taxon>
        <taxon>Eurotiales</taxon>
        <taxon>Aspergillaceae</taxon>
        <taxon>Aspergillus</taxon>
        <taxon>Aspergillus subgen. Circumdati</taxon>
    </lineage>
</organism>
<gene>
    <name evidence="1" type="ORF">BDV35DRAFT_351275</name>
</gene>
<reference evidence="1" key="1">
    <citation type="submission" date="2019-04" db="EMBL/GenBank/DDBJ databases">
        <title>Friends and foes A comparative genomics study of 23 Aspergillus species from section Flavi.</title>
        <authorList>
            <consortium name="DOE Joint Genome Institute"/>
            <person name="Kjaerbolling I."/>
            <person name="Vesth T."/>
            <person name="Frisvad J.C."/>
            <person name="Nybo J.L."/>
            <person name="Theobald S."/>
            <person name="Kildgaard S."/>
            <person name="Isbrandt T."/>
            <person name="Kuo A."/>
            <person name="Sato A."/>
            <person name="Lyhne E.K."/>
            <person name="Kogle M.E."/>
            <person name="Wiebenga A."/>
            <person name="Kun R.S."/>
            <person name="Lubbers R.J."/>
            <person name="Makela M.R."/>
            <person name="Barry K."/>
            <person name="Chovatia M."/>
            <person name="Clum A."/>
            <person name="Daum C."/>
            <person name="Haridas S."/>
            <person name="He G."/>
            <person name="LaButti K."/>
            <person name="Lipzen A."/>
            <person name="Mondo S."/>
            <person name="Riley R."/>
            <person name="Salamov A."/>
            <person name="Simmons B.A."/>
            <person name="Magnuson J.K."/>
            <person name="Henrissat B."/>
            <person name="Mortensen U.H."/>
            <person name="Larsen T.O."/>
            <person name="Devries R.P."/>
            <person name="Grigoriev I.V."/>
            <person name="Machida M."/>
            <person name="Baker S.E."/>
            <person name="Andersen M.R."/>
        </authorList>
    </citation>
    <scope>NUCLEOTIDE SEQUENCE [LARGE SCALE GENOMIC DNA]</scope>
    <source>
        <strain evidence="1">CBS 121.62</strain>
    </source>
</reference>
<dbReference type="VEuPathDB" id="FungiDB:AFLA_000421"/>
<proteinExistence type="predicted"/>
<sequence length="651" mass="72734">MSRRLDYRLWLGPRRQLRSRLPLSQSSLRHASGNAKRGVLESLTKPTPSQLLRFALTGSTQPVQNGVLPKTSQDRHLEELFSEQWPLNTSPPPPLWSSLQQRTAAPCKTEVLRGMEKDIQNLNHLRSLIERNVNDPLGGMILQTGHCRFLAQALKRCQRSDSYGEILSAINGILMRLEKLRAPVSPSLFVLGMYYSCLAFSASALKRYLEGYISLRPPRLDLDSCTPLVDALLVSLQLLPFQEPGYDSSEMRSVVTGESADGCFSEHNLHSIMCWADYRDSTHSVGPYLSLLARLQSDRTLQDIWDRMTKRLRPESPHTFHSAYGCVKALVDVGNHRKAVTYLRQISKCANGNLPSLSDFEGLKGLLAAERVAYAIPQLAGKEYPSILEAQLEDMEKRLGITWNRRKSVHTSISNPLYISSNQPILTVDGDSAGYGSNMRLVAEIEALGCSKSMLELGKVANLLDEFEGDYIRIFIPNEDAAPYDFAWFPQRSPIELPNDSLLVGIDRNEAWSPSTLGLLRVRPHRHGVSLVTEYCLHLMQLGYLVARPKSAQGAFLEAAQSWEETGHIVTWDRAFGRFIVVFVGKSREPLDAEKQLFTPNLSFGLDAVMRVCPGKDLPGQTDSTPPFGHSYSMYCVDADPGPDLVFETTS</sequence>
<dbReference type="VEuPathDB" id="FungiDB:F9C07_2056731"/>
<dbReference type="AlphaFoldDB" id="A0A5N6GYD9"/>
<accession>A0A5N6GYD9</accession>